<gene>
    <name evidence="3" type="ORF">VNO78_14874</name>
</gene>
<organism evidence="3 4">
    <name type="scientific">Psophocarpus tetragonolobus</name>
    <name type="common">Winged bean</name>
    <name type="synonym">Dolichos tetragonolobus</name>
    <dbReference type="NCBI Taxonomy" id="3891"/>
    <lineage>
        <taxon>Eukaryota</taxon>
        <taxon>Viridiplantae</taxon>
        <taxon>Streptophyta</taxon>
        <taxon>Embryophyta</taxon>
        <taxon>Tracheophyta</taxon>
        <taxon>Spermatophyta</taxon>
        <taxon>Magnoliopsida</taxon>
        <taxon>eudicotyledons</taxon>
        <taxon>Gunneridae</taxon>
        <taxon>Pentapetalae</taxon>
        <taxon>rosids</taxon>
        <taxon>fabids</taxon>
        <taxon>Fabales</taxon>
        <taxon>Fabaceae</taxon>
        <taxon>Papilionoideae</taxon>
        <taxon>50 kb inversion clade</taxon>
        <taxon>NPAAA clade</taxon>
        <taxon>indigoferoid/millettioid clade</taxon>
        <taxon>Phaseoleae</taxon>
        <taxon>Psophocarpus</taxon>
    </lineage>
</organism>
<name>A0AAN9SDL6_PSOTE</name>
<sequence>MKTEKKWKKRSELETLKEDNRGRSNRVRQKDSRFDNRGSYSDVRLAEEKENCARRRGSLWFSHITLMRNIILMIQLHALKKMWLHGANSIDIYPYAKCPTSPSAVQHKIGDWLVLGRTCTGYLERGFFSGKFYSRAIPNSISIQYLFAVMVINMEIRQIRSRCGTL</sequence>
<proteinExistence type="predicted"/>
<evidence type="ECO:0000313" key="4">
    <source>
        <dbReference type="Proteomes" id="UP001386955"/>
    </source>
</evidence>
<dbReference type="AlphaFoldDB" id="A0AAN9SDL6"/>
<feature type="region of interest" description="Disordered" evidence="1">
    <location>
        <begin position="1"/>
        <end position="36"/>
    </location>
</feature>
<evidence type="ECO:0000256" key="1">
    <source>
        <dbReference type="SAM" id="MobiDB-lite"/>
    </source>
</evidence>
<dbReference type="Proteomes" id="UP001386955">
    <property type="component" value="Unassembled WGS sequence"/>
</dbReference>
<protein>
    <submittedName>
        <fullName evidence="3">Uncharacterized protein</fullName>
    </submittedName>
</protein>
<evidence type="ECO:0000256" key="2">
    <source>
        <dbReference type="SAM" id="Phobius"/>
    </source>
</evidence>
<reference evidence="3 4" key="1">
    <citation type="submission" date="2024-01" db="EMBL/GenBank/DDBJ databases">
        <title>The genomes of 5 underutilized Papilionoideae crops provide insights into root nodulation and disease resistanc.</title>
        <authorList>
            <person name="Jiang F."/>
        </authorList>
    </citation>
    <scope>NUCLEOTIDE SEQUENCE [LARGE SCALE GENOMIC DNA]</scope>
    <source>
        <strain evidence="3">DUOXIRENSHENG_FW03</strain>
        <tissue evidence="3">Leaves</tissue>
    </source>
</reference>
<dbReference type="EMBL" id="JAYMYS010000004">
    <property type="protein sequence ID" value="KAK7394351.1"/>
    <property type="molecule type" value="Genomic_DNA"/>
</dbReference>
<accession>A0AAN9SDL6</accession>
<keyword evidence="4" id="KW-1185">Reference proteome</keyword>
<keyword evidence="2" id="KW-1133">Transmembrane helix</keyword>
<feature type="transmembrane region" description="Helical" evidence="2">
    <location>
        <begin position="59"/>
        <end position="79"/>
    </location>
</feature>
<keyword evidence="2" id="KW-0812">Transmembrane</keyword>
<feature type="transmembrane region" description="Helical" evidence="2">
    <location>
        <begin position="132"/>
        <end position="152"/>
    </location>
</feature>
<keyword evidence="2" id="KW-0472">Membrane</keyword>
<comment type="caution">
    <text evidence="3">The sequence shown here is derived from an EMBL/GenBank/DDBJ whole genome shotgun (WGS) entry which is preliminary data.</text>
</comment>
<evidence type="ECO:0000313" key="3">
    <source>
        <dbReference type="EMBL" id="KAK7394351.1"/>
    </source>
</evidence>